<name>A0ACC3SI71_9PEZI</name>
<keyword evidence="2" id="KW-1185">Reference proteome</keyword>
<evidence type="ECO:0000313" key="1">
    <source>
        <dbReference type="EMBL" id="KAK8215202.1"/>
    </source>
</evidence>
<dbReference type="EMBL" id="JAMKPW020000009">
    <property type="protein sequence ID" value="KAK8215202.1"/>
    <property type="molecule type" value="Genomic_DNA"/>
</dbReference>
<protein>
    <submittedName>
        <fullName evidence="1">Protein-lysine N-methyltransferase efm6</fullName>
    </submittedName>
</protein>
<comment type="caution">
    <text evidence="1">The sequence shown here is derived from an EMBL/GenBank/DDBJ whole genome shotgun (WGS) entry which is preliminary data.</text>
</comment>
<proteinExistence type="predicted"/>
<reference evidence="1" key="1">
    <citation type="submission" date="2024-02" db="EMBL/GenBank/DDBJ databases">
        <title>Metagenome Assembled Genome of Zalaria obscura JY119.</title>
        <authorList>
            <person name="Vighnesh L."/>
            <person name="Jagadeeshwari U."/>
            <person name="Venkata Ramana C."/>
            <person name="Sasikala C."/>
        </authorList>
    </citation>
    <scope>NUCLEOTIDE SEQUENCE</scope>
    <source>
        <strain evidence="1">JY119</strain>
    </source>
</reference>
<accession>A0ACC3SI71</accession>
<gene>
    <name evidence="1" type="primary">EFM6</name>
    <name evidence="1" type="ORF">M8818_002213</name>
</gene>
<dbReference type="Proteomes" id="UP001320706">
    <property type="component" value="Unassembled WGS sequence"/>
</dbReference>
<sequence>MSSPFEEREDPFAFDEGFVKLPEYKAAASSDLDFDGLLPTPLKLHEDLSNGCGGQLWPAGMVLSKYMLRKHRSDLKGRTIVELGAGGGLVGLAVALGCEIDQTLHITDQVTMFELMKKNITLNSLERRVQASIYDWGEAVPAGLPQHPDIILAADCVYFEPAFPLLQQTMQDLIGPSTVCYFCFKKRRRADLNFMKTARKLFRVEEVQDDPDKSTYSRENLFL</sequence>
<evidence type="ECO:0000313" key="2">
    <source>
        <dbReference type="Proteomes" id="UP001320706"/>
    </source>
</evidence>
<organism evidence="1 2">
    <name type="scientific">Zalaria obscura</name>
    <dbReference type="NCBI Taxonomy" id="2024903"/>
    <lineage>
        <taxon>Eukaryota</taxon>
        <taxon>Fungi</taxon>
        <taxon>Dikarya</taxon>
        <taxon>Ascomycota</taxon>
        <taxon>Pezizomycotina</taxon>
        <taxon>Dothideomycetes</taxon>
        <taxon>Dothideomycetidae</taxon>
        <taxon>Dothideales</taxon>
        <taxon>Zalariaceae</taxon>
        <taxon>Zalaria</taxon>
    </lineage>
</organism>